<keyword evidence="3" id="KW-0238">DNA-binding</keyword>
<dbReference type="PROSITE" id="PS50931">
    <property type="entry name" value="HTH_LYSR"/>
    <property type="match status" value="1"/>
</dbReference>
<sequence>MNLADIETFLTVVNTKSVTQTAKMLFLTQPTVTHRLNSLEAELGFPLMIRKKGCKQVELTERGLDFIPVAERWVSLWKETQNLSGAEDRVPLSIGCTDSMNVVLLAPLYEGFLKTKPQVNLTVHTHQSRELYGLLANHDIDLAFVYHNLPYKNIRSDKIFEERLYLAQTDEPAVSKPVVRMNELDTSKEIFMSWDDNYQIWRGICAGGVYRPRVSVDTVAMLDRLWSQPDHWVIAPESVIAELSRRRRLYVSEIESAPPNRSVYKIKRQAPKLASHRVVALFESAVEEYLGDLKFPIKIGEVFGGRD</sequence>
<accession>A0AB94IW25</accession>
<evidence type="ECO:0000256" key="2">
    <source>
        <dbReference type="ARBA" id="ARBA00023015"/>
    </source>
</evidence>
<dbReference type="InterPro" id="IPR000847">
    <property type="entry name" value="LysR_HTH_N"/>
</dbReference>
<dbReference type="PRINTS" id="PR00039">
    <property type="entry name" value="HTHLYSR"/>
</dbReference>
<evidence type="ECO:0000313" key="6">
    <source>
        <dbReference type="EMBL" id="CBL27958.1"/>
    </source>
</evidence>
<evidence type="ECO:0000256" key="1">
    <source>
        <dbReference type="ARBA" id="ARBA00009437"/>
    </source>
</evidence>
<dbReference type="KEGG" id="sbr:SY1_05550"/>
<dbReference type="GO" id="GO:0000976">
    <property type="term" value="F:transcription cis-regulatory region binding"/>
    <property type="evidence" value="ECO:0007669"/>
    <property type="project" value="TreeGrafter"/>
</dbReference>
<keyword evidence="7" id="KW-1185">Reference proteome</keyword>
<dbReference type="Gene3D" id="3.40.190.290">
    <property type="match status" value="1"/>
</dbReference>
<reference evidence="6 7" key="2">
    <citation type="submission" date="2010-03" db="EMBL/GenBank/DDBJ databases">
        <authorList>
            <person name="Pajon A."/>
        </authorList>
    </citation>
    <scope>NUCLEOTIDE SEQUENCE [LARGE SCALE GENOMIC DNA]</scope>
    <source>
        <strain evidence="6 7">SGP1</strain>
    </source>
</reference>
<evidence type="ECO:0000256" key="4">
    <source>
        <dbReference type="ARBA" id="ARBA00023163"/>
    </source>
</evidence>
<dbReference type="SUPFAM" id="SSF46785">
    <property type="entry name" value="Winged helix' DNA-binding domain"/>
    <property type="match status" value="1"/>
</dbReference>
<dbReference type="Pfam" id="PF00126">
    <property type="entry name" value="HTH_1"/>
    <property type="match status" value="1"/>
</dbReference>
<dbReference type="PANTHER" id="PTHR30126:SF40">
    <property type="entry name" value="HTH-TYPE TRANSCRIPTIONAL REGULATOR GLTR"/>
    <property type="match status" value="1"/>
</dbReference>
<keyword evidence="2" id="KW-0805">Transcription regulation</keyword>
<gene>
    <name evidence="6" type="ORF">SY1_05550</name>
</gene>
<reference evidence="7" key="1">
    <citation type="submission" date="2010-03" db="EMBL/GenBank/DDBJ databases">
        <title>The genome sequence of Synergistetes sp. SGP1.</title>
        <authorList>
            <consortium name="metaHIT consortium -- http://www.metahit.eu/"/>
            <person name="Pajon A."/>
            <person name="Turner K."/>
            <person name="Parkhill J."/>
            <person name="Wade W."/>
            <person name="Vartoukian S."/>
        </authorList>
    </citation>
    <scope>NUCLEOTIDE SEQUENCE [LARGE SCALE GENOMIC DNA]</scope>
    <source>
        <strain evidence="7">SGP1</strain>
    </source>
</reference>
<evidence type="ECO:0000313" key="7">
    <source>
        <dbReference type="Proteomes" id="UP000008957"/>
    </source>
</evidence>
<organism evidence="6 7">
    <name type="scientific">Fretibacterium fastidiosum</name>
    <dbReference type="NCBI Taxonomy" id="651822"/>
    <lineage>
        <taxon>Bacteria</taxon>
        <taxon>Thermotogati</taxon>
        <taxon>Synergistota</taxon>
        <taxon>Synergistia</taxon>
        <taxon>Synergistales</taxon>
        <taxon>Aminobacteriaceae</taxon>
        <taxon>Fretibacterium</taxon>
    </lineage>
</organism>
<keyword evidence="4" id="KW-0804">Transcription</keyword>
<dbReference type="AlphaFoldDB" id="A0AB94IW25"/>
<dbReference type="Pfam" id="PF03466">
    <property type="entry name" value="LysR_substrate"/>
    <property type="match status" value="1"/>
</dbReference>
<dbReference type="Proteomes" id="UP000008957">
    <property type="component" value="Chromosome"/>
</dbReference>
<evidence type="ECO:0000259" key="5">
    <source>
        <dbReference type="PROSITE" id="PS50931"/>
    </source>
</evidence>
<dbReference type="SUPFAM" id="SSF53850">
    <property type="entry name" value="Periplasmic binding protein-like II"/>
    <property type="match status" value="1"/>
</dbReference>
<dbReference type="EMBL" id="FP929056">
    <property type="protein sequence ID" value="CBL27958.1"/>
    <property type="molecule type" value="Genomic_DNA"/>
</dbReference>
<dbReference type="InterPro" id="IPR036390">
    <property type="entry name" value="WH_DNA-bd_sf"/>
</dbReference>
<feature type="domain" description="HTH lysR-type" evidence="5">
    <location>
        <begin position="1"/>
        <end position="60"/>
    </location>
</feature>
<dbReference type="CDD" id="cd05466">
    <property type="entry name" value="PBP2_LTTR_substrate"/>
    <property type="match status" value="1"/>
</dbReference>
<dbReference type="RefSeq" id="WP_015556105.1">
    <property type="nucleotide sequence ID" value="NC_021038.1"/>
</dbReference>
<proteinExistence type="inferred from homology"/>
<name>A0AB94IW25_9BACT</name>
<dbReference type="InterPro" id="IPR005119">
    <property type="entry name" value="LysR_subst-bd"/>
</dbReference>
<protein>
    <submittedName>
        <fullName evidence="6">Transcriptional regulator</fullName>
    </submittedName>
</protein>
<dbReference type="PANTHER" id="PTHR30126">
    <property type="entry name" value="HTH-TYPE TRANSCRIPTIONAL REGULATOR"/>
    <property type="match status" value="1"/>
</dbReference>
<dbReference type="InterPro" id="IPR036388">
    <property type="entry name" value="WH-like_DNA-bd_sf"/>
</dbReference>
<comment type="similarity">
    <text evidence="1">Belongs to the LysR transcriptional regulatory family.</text>
</comment>
<evidence type="ECO:0000256" key="3">
    <source>
        <dbReference type="ARBA" id="ARBA00023125"/>
    </source>
</evidence>
<dbReference type="GO" id="GO:0003700">
    <property type="term" value="F:DNA-binding transcription factor activity"/>
    <property type="evidence" value="ECO:0007669"/>
    <property type="project" value="InterPro"/>
</dbReference>
<dbReference type="Gene3D" id="1.10.10.10">
    <property type="entry name" value="Winged helix-like DNA-binding domain superfamily/Winged helix DNA-binding domain"/>
    <property type="match status" value="1"/>
</dbReference>